<sequence length="1383" mass="151530">MSRHRNNLSIQLNEELFNSSVDRVQCVVGETVPESTLRTVALQQNLNVEKALDAVLHANGSPATSVQPAIHENWQCRDRREIEISEDSDFCESDQELTESFSSELVTESCTSDSGLKDIQCLDVYSSDDIWEENLLGGKPFSSVKTHSSSDCKFQFLATTSSFHQAYNISDFTNMTNSGEGHYKNAQTVHNLPSSLQLTSHLSCNVCQEDTTPSVSSMKNVLPLSLSSTKTTFQSEDINLPVKDFNYQASTRSLLVTNQHPKTEQSTESALVLPVSQHLESKGSTESALVLPVSQHLESKGSTESALVLPVSQHLESEECTKSALVVPVSQHLESEECTRSALVVPVSQHLESEECTRSALVVPVSQHLESEGSTKSALVLPFSQHLESEGSTESALVVPFSQHLESEGCTGSALVLPVSQHLESEGSTESALVVPVSQHLESEGSTESTLVLPVSQHLESEGCTGSALVVPVSQHLESEGSTESTLVLPVSQHLESEGCTGSALVHSSNQNLETEGNTGCVLDTLASQNLETEGNTGCVLDQLTNQTFKTEESTGCFLDQLANQHLDTEGSTGCFLDQLANQHLDTEGNTGCFLDQLANQHFDTEESTGCFLDQLTNQNFKTEESTGCFLDQLANQHLDTEGSTGCFLDQLANQHLDTEESTGCFLDQLASQHLDTEESTECFLDQLASQHLDTEGNTGCFLDQLANQHLDTEESTGCFLDQLANQHLDTEESTGCFLDQLANQHLDTEESTGCFLDQLANQHLDTEGSTGCFLDQFANQHLDTEGSTGCFLDQLANQHLDTEGSTGCFIDQLASHHLDTEGSTGCFLDQLASQHLDTEGSTTCSLKQLSDQQSKIEGTLFVQCSGQNFLSGERLPNQDIWYEQDNFMRELKYPENDVQENVKCNILSSSDNASTVVICGSNECRVCALCKTKDWATFHEKQSHCDTNADFLLLFKDCEHDNVNQLTPVSQCSSVVGSASTHPSMLQLNTCSVSAGKNTNMLSKVLDLDTFFEKPPKQLLPEFGRLSVYQSDECVASSKSFSEDDDKILTDEDSIDLALALKKDRKISLPQKFERQRNEEDSTKSIKEIIGPPSGLNSEEYNYQSYLCLDSLLCSHLEVTLRSPTLKADPSMFARTICFGKGFSQFTKPYSRQKLLKEVANYRRAILNSGCHYRENLVSEKPKVFEDVGNTVSRLKFEPSKEAVVIGYETKELRSDIEENNISRVRIKQANTNASPKDGNLQFKQFTSSEPDNHDSCSTQTSVAIVEGVTSKLNVKSKEPGRNWSAKHVKEGGQIKPIINLVVIGPAGAGKSTLVEHLLSRNHGKTMETGQSQVRTPAVDVAHENFETPAMGVAQLKFKTPTMDVAQAESETPAYGYCPSKV</sequence>
<name>A0ABM1TE28_LIMPO</name>
<organism evidence="1 2">
    <name type="scientific">Limulus polyphemus</name>
    <name type="common">Atlantic horseshoe crab</name>
    <dbReference type="NCBI Taxonomy" id="6850"/>
    <lineage>
        <taxon>Eukaryota</taxon>
        <taxon>Metazoa</taxon>
        <taxon>Ecdysozoa</taxon>
        <taxon>Arthropoda</taxon>
        <taxon>Chelicerata</taxon>
        <taxon>Merostomata</taxon>
        <taxon>Xiphosura</taxon>
        <taxon>Limulidae</taxon>
        <taxon>Limulus</taxon>
    </lineage>
</organism>
<keyword evidence="1" id="KW-1185">Reference proteome</keyword>
<reference evidence="2" key="1">
    <citation type="submission" date="2025-08" db="UniProtKB">
        <authorList>
            <consortium name="RefSeq"/>
        </authorList>
    </citation>
    <scope>IDENTIFICATION</scope>
    <source>
        <tissue evidence="2">Muscle</tissue>
    </source>
</reference>
<dbReference type="Gene3D" id="1.10.8.10">
    <property type="entry name" value="DNA helicase RuvA subunit, C-terminal domain"/>
    <property type="match status" value="1"/>
</dbReference>
<dbReference type="GeneID" id="106469860"/>
<accession>A0ABM1TE28</accession>
<evidence type="ECO:0000313" key="2">
    <source>
        <dbReference type="RefSeq" id="XP_022254134.1"/>
    </source>
</evidence>
<dbReference type="SUPFAM" id="SSF109732">
    <property type="entry name" value="HBS1-like domain"/>
    <property type="match status" value="1"/>
</dbReference>
<evidence type="ECO:0000313" key="1">
    <source>
        <dbReference type="Proteomes" id="UP000694941"/>
    </source>
</evidence>
<protein>
    <submittedName>
        <fullName evidence="2">Uncharacterized protein LOC106469860 isoform X1</fullName>
    </submittedName>
</protein>
<dbReference type="SUPFAM" id="SSF52540">
    <property type="entry name" value="P-loop containing nucleoside triphosphate hydrolases"/>
    <property type="match status" value="1"/>
</dbReference>
<dbReference type="InterPro" id="IPR037189">
    <property type="entry name" value="HBS1-like_N_sf"/>
</dbReference>
<dbReference type="RefSeq" id="XP_022254134.1">
    <property type="nucleotide sequence ID" value="XM_022398426.1"/>
</dbReference>
<dbReference type="InterPro" id="IPR027417">
    <property type="entry name" value="P-loop_NTPase"/>
</dbReference>
<proteinExistence type="predicted"/>
<dbReference type="Proteomes" id="UP000694941">
    <property type="component" value="Unplaced"/>
</dbReference>
<gene>
    <name evidence="2" type="primary">LOC106469860</name>
</gene>